<protein>
    <submittedName>
        <fullName evidence="1">Uncharacterized protein</fullName>
    </submittedName>
</protein>
<dbReference type="Proteomes" id="UP000199341">
    <property type="component" value="Unassembled WGS sequence"/>
</dbReference>
<accession>A0A1H0J221</accession>
<dbReference type="STRING" id="310781.SAMN05216259_109201"/>
<dbReference type="OrthoDB" id="4301547at2"/>
<dbReference type="RefSeq" id="WP_093786095.1">
    <property type="nucleotide sequence ID" value="NZ_FNIE01000009.1"/>
</dbReference>
<organism evidence="1 2">
    <name type="scientific">Actinacidiphila guanduensis</name>
    <dbReference type="NCBI Taxonomy" id="310781"/>
    <lineage>
        <taxon>Bacteria</taxon>
        <taxon>Bacillati</taxon>
        <taxon>Actinomycetota</taxon>
        <taxon>Actinomycetes</taxon>
        <taxon>Kitasatosporales</taxon>
        <taxon>Streptomycetaceae</taxon>
        <taxon>Actinacidiphila</taxon>
    </lineage>
</organism>
<dbReference type="AlphaFoldDB" id="A0A1H0J221"/>
<dbReference type="EMBL" id="FNIE01000009">
    <property type="protein sequence ID" value="SDO37520.1"/>
    <property type="molecule type" value="Genomic_DNA"/>
</dbReference>
<sequence>MSLTAAEPVPAPTSIADDPRFVELLVTSALDPRLAEAYAADPAAVLASFGVTVPAGAPLPELTADAADVEGLADPATTTFCWVCVRDDK</sequence>
<keyword evidence="2" id="KW-1185">Reference proteome</keyword>
<reference evidence="1 2" key="1">
    <citation type="submission" date="2016-10" db="EMBL/GenBank/DDBJ databases">
        <authorList>
            <person name="de Groot N.N."/>
        </authorList>
    </citation>
    <scope>NUCLEOTIDE SEQUENCE [LARGE SCALE GENOMIC DNA]</scope>
    <source>
        <strain evidence="1 2">CGMCC 4.2022</strain>
    </source>
</reference>
<proteinExistence type="predicted"/>
<name>A0A1H0J221_9ACTN</name>
<gene>
    <name evidence="1" type="ORF">SAMN05216259_109201</name>
</gene>
<evidence type="ECO:0000313" key="2">
    <source>
        <dbReference type="Proteomes" id="UP000199341"/>
    </source>
</evidence>
<evidence type="ECO:0000313" key="1">
    <source>
        <dbReference type="EMBL" id="SDO37520.1"/>
    </source>
</evidence>